<feature type="transmembrane region" description="Helical" evidence="1">
    <location>
        <begin position="438"/>
        <end position="459"/>
    </location>
</feature>
<feature type="transmembrane region" description="Helical" evidence="1">
    <location>
        <begin position="570"/>
        <end position="588"/>
    </location>
</feature>
<dbReference type="RefSeq" id="WP_276266670.1">
    <property type="nucleotide sequence ID" value="NZ_JARJLM010000410.1"/>
</dbReference>
<dbReference type="Pfam" id="PF10101">
    <property type="entry name" value="DUF2339"/>
    <property type="match status" value="2"/>
</dbReference>
<feature type="transmembrane region" description="Helical" evidence="1">
    <location>
        <begin position="801"/>
        <end position="820"/>
    </location>
</feature>
<evidence type="ECO:0000313" key="2">
    <source>
        <dbReference type="EMBL" id="MDF3836070.1"/>
    </source>
</evidence>
<feature type="transmembrane region" description="Helical" evidence="1">
    <location>
        <begin position="119"/>
        <end position="137"/>
    </location>
</feature>
<feature type="transmembrane region" description="Helical" evidence="1">
    <location>
        <begin position="743"/>
        <end position="764"/>
    </location>
</feature>
<feature type="transmembrane region" description="Helical" evidence="1">
    <location>
        <begin position="173"/>
        <end position="192"/>
    </location>
</feature>
<feature type="transmembrane region" description="Helical" evidence="1">
    <location>
        <begin position="89"/>
        <end position="107"/>
    </location>
</feature>
<feature type="transmembrane region" description="Helical" evidence="1">
    <location>
        <begin position="226"/>
        <end position="243"/>
    </location>
</feature>
<dbReference type="PIRSF" id="PIRSF035905">
    <property type="entry name" value="UCP035905_mp"/>
    <property type="match status" value="1"/>
</dbReference>
<reference evidence="2 3" key="1">
    <citation type="submission" date="2023-03" db="EMBL/GenBank/DDBJ databases">
        <title>Draft assemblies of triclosan tolerant bacteria isolated from returned activated sludge.</title>
        <authorList>
            <person name="Van Hamelsveld S."/>
        </authorList>
    </citation>
    <scope>NUCLEOTIDE SEQUENCE [LARGE SCALE GENOMIC DNA]</scope>
    <source>
        <strain evidence="2 3">GW210010_S58</strain>
    </source>
</reference>
<feature type="transmembrane region" description="Helical" evidence="1">
    <location>
        <begin position="635"/>
        <end position="655"/>
    </location>
</feature>
<comment type="caution">
    <text evidence="2">The sequence shown here is derived from an EMBL/GenBank/DDBJ whole genome shotgun (WGS) entry which is preliminary data.</text>
</comment>
<keyword evidence="1" id="KW-1133">Transmembrane helix</keyword>
<protein>
    <submittedName>
        <fullName evidence="2">DUF2339 domain-containing protein</fullName>
    </submittedName>
</protein>
<sequence>LTVFAATKLYGLLPAAAAFPLLVAICALAGGLAVLQNAAVLAFTGSAGGFLAPVLISTGGGSHVMLFSYYALLNAGIFAIAWFKAWRQLNLLGFAFTFGIGTAWGALNYRPELLATTEPFLILFLLMYTGIALLYALRRQVSLKDYVDGTLVFGTPLLAMGLQAALVRHIPFAMAWSAVALAAFYLGLAAWLSARRDRLGMLFEAMLALGVIFATLAVPLAFDGRATSAVWALEGAAVVWVGVRQRRRLALASGLLLQLAAGAAFAAGSLFDATRLAWPVLNSRYVGTLLLAVSGVFSGWRLHGRPEARAWFAPSVPLGLAAAAWGLLWWLGGGVAEIHHWADVLDWQPRAMLETLALFVVLSAWLAHLARRVLAWPLAGVPALAMAPLLAGLAVFSCAIWSASPLLGAGAPAWLAVFGAAWLLLWRQQGGERESLLAPMHTLLFWTLCVLLSTEAYWRLRAYVPEGAWSWSAWAYGYGALLALLSAWGWRLPWPVARFARAYLLWGALPLAALLWLWSIASVASDGDAAPLFYLPLLNPLDVAQLLAMLAVALWQRRLAAQGLAPRPRVLEYAALATVFLWFNAALLRTLHHRFGIGYDVIDVLRSVNLQLVFLAGWGGFALAGLLWARRDSLLRLFAVASAPLVVLMWLWTLYANLTQAGAILGWLPLLNPLDLVQVLVYGVAALWLVRARRIGVPVEPYADGLKGIAAATVFLWLNAMLLRTLHHWSGVPYTLEALGSSTLVQASLSVFWTVLALIAMVVATRRGTRALWFIGGALLGVTVVKLFLFDLSFLKGIERIISFIGVGVLLLLIGYFSPLPPKAKEAT</sequence>
<dbReference type="EMBL" id="JARJLM010000410">
    <property type="protein sequence ID" value="MDF3836070.1"/>
    <property type="molecule type" value="Genomic_DNA"/>
</dbReference>
<keyword evidence="3" id="KW-1185">Reference proteome</keyword>
<dbReference type="InterPro" id="IPR014600">
    <property type="entry name" value="UCP035905_mem"/>
</dbReference>
<feature type="transmembrane region" description="Helical" evidence="1">
    <location>
        <begin position="667"/>
        <end position="690"/>
    </location>
</feature>
<feature type="transmembrane region" description="Helical" evidence="1">
    <location>
        <begin position="533"/>
        <end position="555"/>
    </location>
</feature>
<name>A0ABT6ATW8_9BURK</name>
<feature type="transmembrane region" description="Helical" evidence="1">
    <location>
        <begin position="702"/>
        <end position="723"/>
    </location>
</feature>
<proteinExistence type="predicted"/>
<feature type="transmembrane region" description="Helical" evidence="1">
    <location>
        <begin position="250"/>
        <end position="271"/>
    </location>
</feature>
<accession>A0ABT6ATW8</accession>
<dbReference type="InterPro" id="IPR019286">
    <property type="entry name" value="DUF2339_TM"/>
</dbReference>
<feature type="transmembrane region" description="Helical" evidence="1">
    <location>
        <begin position="283"/>
        <end position="303"/>
    </location>
</feature>
<feature type="transmembrane region" description="Helical" evidence="1">
    <location>
        <begin position="149"/>
        <end position="167"/>
    </location>
</feature>
<feature type="transmembrane region" description="Helical" evidence="1">
    <location>
        <begin position="199"/>
        <end position="220"/>
    </location>
</feature>
<feature type="transmembrane region" description="Helical" evidence="1">
    <location>
        <begin position="39"/>
        <end position="58"/>
    </location>
</feature>
<feature type="transmembrane region" description="Helical" evidence="1">
    <location>
        <begin position="502"/>
        <end position="521"/>
    </location>
</feature>
<dbReference type="PANTHER" id="PTHR38434:SF1">
    <property type="entry name" value="BLL2549 PROTEIN"/>
    <property type="match status" value="1"/>
</dbReference>
<feature type="transmembrane region" description="Helical" evidence="1">
    <location>
        <begin position="310"/>
        <end position="331"/>
    </location>
</feature>
<feature type="non-terminal residue" evidence="2">
    <location>
        <position position="1"/>
    </location>
</feature>
<evidence type="ECO:0000313" key="3">
    <source>
        <dbReference type="Proteomes" id="UP001216674"/>
    </source>
</evidence>
<feature type="transmembrane region" description="Helical" evidence="1">
    <location>
        <begin position="64"/>
        <end position="82"/>
    </location>
</feature>
<gene>
    <name evidence="2" type="ORF">P3W85_24405</name>
</gene>
<feature type="transmembrane region" description="Helical" evidence="1">
    <location>
        <begin position="471"/>
        <end position="490"/>
    </location>
</feature>
<feature type="transmembrane region" description="Helical" evidence="1">
    <location>
        <begin position="771"/>
        <end position="789"/>
    </location>
</feature>
<keyword evidence="1" id="KW-0472">Membrane</keyword>
<feature type="transmembrane region" description="Helical" evidence="1">
    <location>
        <begin position="12"/>
        <end position="32"/>
    </location>
</feature>
<feature type="transmembrane region" description="Helical" evidence="1">
    <location>
        <begin position="381"/>
        <end position="403"/>
    </location>
</feature>
<organism evidence="2 3">
    <name type="scientific">Cupriavidus basilensis</name>
    <dbReference type="NCBI Taxonomy" id="68895"/>
    <lineage>
        <taxon>Bacteria</taxon>
        <taxon>Pseudomonadati</taxon>
        <taxon>Pseudomonadota</taxon>
        <taxon>Betaproteobacteria</taxon>
        <taxon>Burkholderiales</taxon>
        <taxon>Burkholderiaceae</taxon>
        <taxon>Cupriavidus</taxon>
    </lineage>
</organism>
<keyword evidence="1" id="KW-0812">Transmembrane</keyword>
<feature type="transmembrane region" description="Helical" evidence="1">
    <location>
        <begin position="351"/>
        <end position="369"/>
    </location>
</feature>
<feature type="transmembrane region" description="Helical" evidence="1">
    <location>
        <begin position="409"/>
        <end position="426"/>
    </location>
</feature>
<dbReference type="Proteomes" id="UP001216674">
    <property type="component" value="Unassembled WGS sequence"/>
</dbReference>
<dbReference type="PANTHER" id="PTHR38434">
    <property type="entry name" value="BLL2549 PROTEIN"/>
    <property type="match status" value="1"/>
</dbReference>
<feature type="transmembrane region" description="Helical" evidence="1">
    <location>
        <begin position="608"/>
        <end position="628"/>
    </location>
</feature>
<evidence type="ECO:0000256" key="1">
    <source>
        <dbReference type="SAM" id="Phobius"/>
    </source>
</evidence>